<dbReference type="AlphaFoldDB" id="A0A9P1FQ11"/>
<evidence type="ECO:0000256" key="5">
    <source>
        <dbReference type="ARBA" id="ARBA00022882"/>
    </source>
</evidence>
<feature type="domain" description="Inward rectifier potassium channel C-terminal" evidence="15">
    <location>
        <begin position="171"/>
        <end position="214"/>
    </location>
</feature>
<dbReference type="Proteomes" id="UP001152797">
    <property type="component" value="Unassembled WGS sequence"/>
</dbReference>
<keyword evidence="19" id="KW-1185">Reference proteome</keyword>
<evidence type="ECO:0000259" key="14">
    <source>
        <dbReference type="Pfam" id="PF01007"/>
    </source>
</evidence>
<dbReference type="Gene3D" id="2.60.40.1400">
    <property type="entry name" value="G protein-activated inward rectifier potassium channel 1"/>
    <property type="match status" value="1"/>
</dbReference>
<dbReference type="GO" id="GO:0005886">
    <property type="term" value="C:plasma membrane"/>
    <property type="evidence" value="ECO:0007669"/>
    <property type="project" value="TreeGrafter"/>
</dbReference>
<feature type="region of interest" description="Disordered" evidence="12">
    <location>
        <begin position="323"/>
        <end position="348"/>
    </location>
</feature>
<evidence type="ECO:0000256" key="8">
    <source>
        <dbReference type="ARBA" id="ARBA00023065"/>
    </source>
</evidence>
<feature type="transmembrane region" description="Helical" evidence="13">
    <location>
        <begin position="66"/>
        <end position="87"/>
    </location>
</feature>
<evidence type="ECO:0000313" key="18">
    <source>
        <dbReference type="EMBL" id="CAL4769847.1"/>
    </source>
</evidence>
<evidence type="ECO:0000313" key="17">
    <source>
        <dbReference type="EMBL" id="CAL1135910.1"/>
    </source>
</evidence>
<keyword evidence="7 13" id="KW-1133">Transmembrane helix</keyword>
<evidence type="ECO:0000256" key="7">
    <source>
        <dbReference type="ARBA" id="ARBA00022989"/>
    </source>
</evidence>
<dbReference type="PANTHER" id="PTHR11767">
    <property type="entry name" value="INWARD RECTIFIER POTASSIUM CHANNEL"/>
    <property type="match status" value="1"/>
</dbReference>
<dbReference type="SUPFAM" id="SSF81324">
    <property type="entry name" value="Voltage-gated potassium channels"/>
    <property type="match status" value="1"/>
</dbReference>
<gene>
    <name evidence="16" type="ORF">C1SCF055_LOCUS10219</name>
</gene>
<sequence length="659" mass="74628">MEMVQNDVSPSSQMSQVRRFIERDETSRQSTGRINILRVHNAQHSGWSSFWADPFHSVIHHSTIKIIAFFCASYLFTHLVFSLIYFMIDASCQLQIESLLDAMYLSLEVGTTIGWGLPGSPYMKAADSKGGCMSGIFIIYLHTLVMQIQNAIMIGLMFCRLSRGTSRAASLIFTDKAVIREIGGKFFFMFQVCEQRKHQLVEAKIRCYALSTTVGGQTINGATMAPMGSFELVGSPELGHPEKSNIDCTLPKAPVVKLKPAASGLFRPQLSLLPHRNELNPSPTVWEVLGPEVAAFKTNDRKWTAVGIQVRSQLLRQRVQEGFLELPGDPSKSSAERSTGDRSSKDVHEQLPVAIGCLHLARHPRLRPCRATHEDRKKRVGHVTNIGPEGKKRLRPGAQHLSPLAPAKEMPFPSAASAHRDGYADPEERGHRFDLLPPPPDRPYLSHQGSLQPALRSRLDVTTDIRFEGSMGSVLPKTADTVCLVPEPHLRVLRPDQRQRSTAALTETEEMTSILEKEGRWHQALRPRQEDIESLERFSRWSDDELRTRLMDCAELVSGSRVQLMDRLTKKRQRDMRPWKMWTKKEVEQECLRLGLPVHKKKSDNVQTIEDAEVRNREAELSDEDLYFELCYRKLPYSHSREENEQRLRTALSGLGRSI</sequence>
<evidence type="ECO:0000256" key="3">
    <source>
        <dbReference type="ARBA" id="ARBA00022538"/>
    </source>
</evidence>
<feature type="compositionally biased region" description="Basic and acidic residues" evidence="12">
    <location>
        <begin position="334"/>
        <end position="348"/>
    </location>
</feature>
<keyword evidence="3 11" id="KW-0633">Potassium transport</keyword>
<dbReference type="Gene3D" id="1.10.287.70">
    <property type="match status" value="1"/>
</dbReference>
<dbReference type="InterPro" id="IPR041647">
    <property type="entry name" value="IRK_C"/>
</dbReference>
<reference evidence="17" key="2">
    <citation type="submission" date="2024-04" db="EMBL/GenBank/DDBJ databases">
        <authorList>
            <person name="Chen Y."/>
            <person name="Shah S."/>
            <person name="Dougan E. K."/>
            <person name="Thang M."/>
            <person name="Chan C."/>
        </authorList>
    </citation>
    <scope>NUCLEOTIDE SEQUENCE [LARGE SCALE GENOMIC DNA]</scope>
</reference>
<evidence type="ECO:0000256" key="11">
    <source>
        <dbReference type="RuleBase" id="RU003822"/>
    </source>
</evidence>
<name>A0A9P1FQ11_9DINO</name>
<dbReference type="EMBL" id="CAMXCT010000724">
    <property type="protein sequence ID" value="CAI3982535.1"/>
    <property type="molecule type" value="Genomic_DNA"/>
</dbReference>
<dbReference type="EMBL" id="CAMXCT030000724">
    <property type="protein sequence ID" value="CAL4769847.1"/>
    <property type="molecule type" value="Genomic_DNA"/>
</dbReference>
<feature type="compositionally biased region" description="Basic and acidic residues" evidence="12">
    <location>
        <begin position="418"/>
        <end position="434"/>
    </location>
</feature>
<evidence type="ECO:0000256" key="6">
    <source>
        <dbReference type="ARBA" id="ARBA00022958"/>
    </source>
</evidence>
<feature type="transmembrane region" description="Helical" evidence="13">
    <location>
        <begin position="137"/>
        <end position="159"/>
    </location>
</feature>
<evidence type="ECO:0000256" key="4">
    <source>
        <dbReference type="ARBA" id="ARBA00022692"/>
    </source>
</evidence>
<dbReference type="GO" id="GO:0005242">
    <property type="term" value="F:inward rectifier potassium channel activity"/>
    <property type="evidence" value="ECO:0007669"/>
    <property type="project" value="InterPro"/>
</dbReference>
<dbReference type="InterPro" id="IPR040445">
    <property type="entry name" value="Kir_TM"/>
</dbReference>
<keyword evidence="9 13" id="KW-0472">Membrane</keyword>
<evidence type="ECO:0000256" key="10">
    <source>
        <dbReference type="ARBA" id="ARBA00023303"/>
    </source>
</evidence>
<feature type="transmembrane region" description="Helical" evidence="13">
    <location>
        <begin position="99"/>
        <end position="117"/>
    </location>
</feature>
<comment type="subcellular location">
    <subcellularLocation>
        <location evidence="1 11">Membrane</location>
        <topology evidence="1 11">Multi-pass membrane protein</topology>
    </subcellularLocation>
</comment>
<proteinExistence type="inferred from homology"/>
<keyword evidence="10 11" id="KW-0407">Ion channel</keyword>
<dbReference type="PANTHER" id="PTHR11767:SF103">
    <property type="entry name" value="POTASSIUM CHANNEL INWARDLY RECTIFYING TRANSMEMBRANE DOMAIN-CONTAINING PROTEIN"/>
    <property type="match status" value="1"/>
</dbReference>
<keyword evidence="2 11" id="KW-0813">Transport</keyword>
<evidence type="ECO:0000313" key="16">
    <source>
        <dbReference type="EMBL" id="CAI3982535.1"/>
    </source>
</evidence>
<dbReference type="InterPro" id="IPR016449">
    <property type="entry name" value="K_chnl_inward-rec_Kir"/>
</dbReference>
<dbReference type="EMBL" id="CAMXCT020000724">
    <property type="protein sequence ID" value="CAL1135910.1"/>
    <property type="molecule type" value="Genomic_DNA"/>
</dbReference>
<feature type="region of interest" description="Disordered" evidence="12">
    <location>
        <begin position="372"/>
        <end position="434"/>
    </location>
</feature>
<dbReference type="InterPro" id="IPR013518">
    <property type="entry name" value="K_chnl_inward-rec_Kir_cyto"/>
</dbReference>
<dbReference type="GO" id="GO:0034702">
    <property type="term" value="C:monoatomic ion channel complex"/>
    <property type="evidence" value="ECO:0007669"/>
    <property type="project" value="UniProtKB-KW"/>
</dbReference>
<evidence type="ECO:0000313" key="19">
    <source>
        <dbReference type="Proteomes" id="UP001152797"/>
    </source>
</evidence>
<keyword evidence="5 11" id="KW-0851">Voltage-gated channel</keyword>
<evidence type="ECO:0000256" key="1">
    <source>
        <dbReference type="ARBA" id="ARBA00004141"/>
    </source>
</evidence>
<protein>
    <submittedName>
        <fullName evidence="18">Potassium channel inwardly rectifying transmembrane domain-containing protein</fullName>
    </submittedName>
</protein>
<evidence type="ECO:0000259" key="15">
    <source>
        <dbReference type="Pfam" id="PF17655"/>
    </source>
</evidence>
<dbReference type="OrthoDB" id="273257at2759"/>
<feature type="domain" description="Potassium channel inwardly rectifying transmembrane" evidence="14">
    <location>
        <begin position="32"/>
        <end position="163"/>
    </location>
</feature>
<evidence type="ECO:0000256" key="2">
    <source>
        <dbReference type="ARBA" id="ARBA00022448"/>
    </source>
</evidence>
<keyword evidence="6 11" id="KW-0630">Potassium</keyword>
<dbReference type="GO" id="GO:1990573">
    <property type="term" value="P:potassium ion import across plasma membrane"/>
    <property type="evidence" value="ECO:0007669"/>
    <property type="project" value="TreeGrafter"/>
</dbReference>
<keyword evidence="8 11" id="KW-0406">Ion transport</keyword>
<dbReference type="SUPFAM" id="SSF81296">
    <property type="entry name" value="E set domains"/>
    <property type="match status" value="1"/>
</dbReference>
<dbReference type="InterPro" id="IPR014756">
    <property type="entry name" value="Ig_E-set"/>
</dbReference>
<evidence type="ECO:0000256" key="13">
    <source>
        <dbReference type="SAM" id="Phobius"/>
    </source>
</evidence>
<reference evidence="16" key="1">
    <citation type="submission" date="2022-10" db="EMBL/GenBank/DDBJ databases">
        <authorList>
            <person name="Chen Y."/>
            <person name="Dougan E. K."/>
            <person name="Chan C."/>
            <person name="Rhodes N."/>
            <person name="Thang M."/>
        </authorList>
    </citation>
    <scope>NUCLEOTIDE SEQUENCE</scope>
</reference>
<evidence type="ECO:0000256" key="9">
    <source>
        <dbReference type="ARBA" id="ARBA00023136"/>
    </source>
</evidence>
<comment type="caution">
    <text evidence="16">The sequence shown here is derived from an EMBL/GenBank/DDBJ whole genome shotgun (WGS) entry which is preliminary data.</text>
</comment>
<evidence type="ECO:0000256" key="12">
    <source>
        <dbReference type="SAM" id="MobiDB-lite"/>
    </source>
</evidence>
<keyword evidence="4 11" id="KW-0812">Transmembrane</keyword>
<comment type="similarity">
    <text evidence="11">Belongs to the inward rectifier-type potassium channel (TC 1.A.2.1) family.</text>
</comment>
<accession>A0A9P1FQ11</accession>
<dbReference type="GO" id="GO:0034765">
    <property type="term" value="P:regulation of monoatomic ion transmembrane transport"/>
    <property type="evidence" value="ECO:0007669"/>
    <property type="project" value="TreeGrafter"/>
</dbReference>
<dbReference type="Pfam" id="PF17655">
    <property type="entry name" value="IRK_C"/>
    <property type="match status" value="1"/>
</dbReference>
<organism evidence="16">
    <name type="scientific">Cladocopium goreaui</name>
    <dbReference type="NCBI Taxonomy" id="2562237"/>
    <lineage>
        <taxon>Eukaryota</taxon>
        <taxon>Sar</taxon>
        <taxon>Alveolata</taxon>
        <taxon>Dinophyceae</taxon>
        <taxon>Suessiales</taxon>
        <taxon>Symbiodiniaceae</taxon>
        <taxon>Cladocopium</taxon>
    </lineage>
</organism>
<dbReference type="Pfam" id="PF01007">
    <property type="entry name" value="IRK"/>
    <property type="match status" value="1"/>
</dbReference>